<dbReference type="EMBL" id="JAVRJZ010000009">
    <property type="protein sequence ID" value="KAK2718446.1"/>
    <property type="molecule type" value="Genomic_DNA"/>
</dbReference>
<feature type="compositionally biased region" description="Low complexity" evidence="1">
    <location>
        <begin position="46"/>
        <end position="60"/>
    </location>
</feature>
<evidence type="ECO:0000313" key="2">
    <source>
        <dbReference type="EMBL" id="KAK2718446.1"/>
    </source>
</evidence>
<dbReference type="Proteomes" id="UP001187531">
    <property type="component" value="Unassembled WGS sequence"/>
</dbReference>
<comment type="caution">
    <text evidence="2">The sequence shown here is derived from an EMBL/GenBank/DDBJ whole genome shotgun (WGS) entry which is preliminary data.</text>
</comment>
<evidence type="ECO:0000313" key="3">
    <source>
        <dbReference type="Proteomes" id="UP001187531"/>
    </source>
</evidence>
<feature type="region of interest" description="Disordered" evidence="1">
    <location>
        <begin position="38"/>
        <end position="60"/>
    </location>
</feature>
<keyword evidence="3" id="KW-1185">Reference proteome</keyword>
<dbReference type="PANTHER" id="PTHR46888">
    <property type="entry name" value="ZINC KNUCKLE DOMAINCONTAINING PROTEIN-RELATED"/>
    <property type="match status" value="1"/>
</dbReference>
<sequence length="295" mass="32966">MQALDGVQRGVQRGVEGVMDPQSHIIIGNEYARKIPYQSDHGKQTSTSSSSSIPSSLSGSDARWETSALVELQLKAITRLPLEAKTESSEEQGENESTLSKDNSGNTVVGIDQRVTMNQEGIVALLQQTVRLSMEVMNDRFANLATHFSRTVHAGQAAIQNTTLTTGISLISIGKFSNEGDTDTYLNTFECATIQNQWDKLTWAVRLRGLSTGKAAEAISMLPPNQISYYNEVKREVLLSLGVTSEVYRVRFRSEQKEADQSFIDYGRRLERLSIKWFECQDYKTETDPETLRQK</sequence>
<evidence type="ECO:0008006" key="4">
    <source>
        <dbReference type="Google" id="ProtNLM"/>
    </source>
</evidence>
<dbReference type="AlphaFoldDB" id="A0AA88I1S7"/>
<accession>A0AA88I1S7</accession>
<evidence type="ECO:0000256" key="1">
    <source>
        <dbReference type="SAM" id="MobiDB-lite"/>
    </source>
</evidence>
<feature type="compositionally biased region" description="Polar residues" evidence="1">
    <location>
        <begin position="95"/>
        <end position="106"/>
    </location>
</feature>
<dbReference type="PANTHER" id="PTHR46888:SF1">
    <property type="entry name" value="RIBONUCLEASE H"/>
    <property type="match status" value="1"/>
</dbReference>
<feature type="region of interest" description="Disordered" evidence="1">
    <location>
        <begin position="83"/>
        <end position="106"/>
    </location>
</feature>
<protein>
    <recommendedName>
        <fullName evidence="4">Gag protein</fullName>
    </recommendedName>
</protein>
<organism evidence="2 3">
    <name type="scientific">Artemia franciscana</name>
    <name type="common">Brine shrimp</name>
    <name type="synonym">Artemia sanfranciscana</name>
    <dbReference type="NCBI Taxonomy" id="6661"/>
    <lineage>
        <taxon>Eukaryota</taxon>
        <taxon>Metazoa</taxon>
        <taxon>Ecdysozoa</taxon>
        <taxon>Arthropoda</taxon>
        <taxon>Crustacea</taxon>
        <taxon>Branchiopoda</taxon>
        <taxon>Anostraca</taxon>
        <taxon>Artemiidae</taxon>
        <taxon>Artemia</taxon>
    </lineage>
</organism>
<name>A0AA88I1S7_ARTSF</name>
<gene>
    <name evidence="2" type="ORF">QYM36_005683</name>
</gene>
<reference evidence="2" key="1">
    <citation type="submission" date="2023-07" db="EMBL/GenBank/DDBJ databases">
        <title>Chromosome-level genome assembly of Artemia franciscana.</title>
        <authorList>
            <person name="Jo E."/>
        </authorList>
    </citation>
    <scope>NUCLEOTIDE SEQUENCE</scope>
    <source>
        <tissue evidence="2">Whole body</tissue>
    </source>
</reference>
<proteinExistence type="predicted"/>